<sequence length="75" mass="8526">MDARVRRATPQDQSIISQFNIAMAKETEDLDLDEKTVQAGVMALLSDPSKGTYFLLEEDGKVLAQLMITYEWSDW</sequence>
<keyword evidence="2" id="KW-1185">Reference proteome</keyword>
<dbReference type="Proteomes" id="UP001491310">
    <property type="component" value="Unassembled WGS sequence"/>
</dbReference>
<reference evidence="1 2" key="1">
    <citation type="journal article" date="2024" name="Nat. Commun.">
        <title>Phylogenomics reveals the evolutionary origins of lichenization in chlorophyte algae.</title>
        <authorList>
            <person name="Puginier C."/>
            <person name="Libourel C."/>
            <person name="Otte J."/>
            <person name="Skaloud P."/>
            <person name="Haon M."/>
            <person name="Grisel S."/>
            <person name="Petersen M."/>
            <person name="Berrin J.G."/>
            <person name="Delaux P.M."/>
            <person name="Dal Grande F."/>
            <person name="Keller J."/>
        </authorList>
    </citation>
    <scope>NUCLEOTIDE SEQUENCE [LARGE SCALE GENOMIC DNA]</scope>
    <source>
        <strain evidence="1 2">SAG 216-7</strain>
    </source>
</reference>
<organism evidence="1 2">
    <name type="scientific">Coccomyxa subellipsoidea</name>
    <dbReference type="NCBI Taxonomy" id="248742"/>
    <lineage>
        <taxon>Eukaryota</taxon>
        <taxon>Viridiplantae</taxon>
        <taxon>Chlorophyta</taxon>
        <taxon>core chlorophytes</taxon>
        <taxon>Trebouxiophyceae</taxon>
        <taxon>Trebouxiophyceae incertae sedis</taxon>
        <taxon>Coccomyxaceae</taxon>
        <taxon>Coccomyxa</taxon>
    </lineage>
</organism>
<dbReference type="InterPro" id="IPR016181">
    <property type="entry name" value="Acyl_CoA_acyltransferase"/>
</dbReference>
<name>A0ABR2YNN7_9CHLO</name>
<protein>
    <recommendedName>
        <fullName evidence="3">N-acetyltransferase domain-containing protein</fullName>
    </recommendedName>
</protein>
<gene>
    <name evidence="1" type="ORF">WJX75_009267</name>
</gene>
<proteinExistence type="predicted"/>
<comment type="caution">
    <text evidence="1">The sequence shown here is derived from an EMBL/GenBank/DDBJ whole genome shotgun (WGS) entry which is preliminary data.</text>
</comment>
<evidence type="ECO:0000313" key="1">
    <source>
        <dbReference type="EMBL" id="KAK9908531.1"/>
    </source>
</evidence>
<dbReference type="EMBL" id="JALJOT010000008">
    <property type="protein sequence ID" value="KAK9908531.1"/>
    <property type="molecule type" value="Genomic_DNA"/>
</dbReference>
<evidence type="ECO:0008006" key="3">
    <source>
        <dbReference type="Google" id="ProtNLM"/>
    </source>
</evidence>
<dbReference type="Gene3D" id="3.40.630.30">
    <property type="match status" value="1"/>
</dbReference>
<accession>A0ABR2YNN7</accession>
<evidence type="ECO:0000313" key="2">
    <source>
        <dbReference type="Proteomes" id="UP001491310"/>
    </source>
</evidence>
<dbReference type="SUPFAM" id="SSF55729">
    <property type="entry name" value="Acyl-CoA N-acyltransferases (Nat)"/>
    <property type="match status" value="1"/>
</dbReference>